<keyword evidence="4" id="KW-0584">Phenylalanine biosynthesis</keyword>
<protein>
    <recommendedName>
        <fullName evidence="2">chorismate mutase</fullName>
        <ecNumber evidence="2">5.4.99.5</ecNumber>
    </recommendedName>
</protein>
<comment type="catalytic activity">
    <reaction evidence="6">
        <text>chorismate = prephenate</text>
        <dbReference type="Rhea" id="RHEA:13897"/>
        <dbReference type="ChEBI" id="CHEBI:29748"/>
        <dbReference type="ChEBI" id="CHEBI:29934"/>
        <dbReference type="EC" id="5.4.99.5"/>
    </reaction>
    <physiologicalReaction direction="left-to-right" evidence="6">
        <dbReference type="Rhea" id="RHEA:13898"/>
    </physiologicalReaction>
</comment>
<dbReference type="PANTHER" id="PTHR21145:SF12">
    <property type="entry name" value="CHORISMATE MUTASE"/>
    <property type="match status" value="1"/>
</dbReference>
<dbReference type="PROSITE" id="PS51169">
    <property type="entry name" value="CHORISMATE_MUT_3"/>
    <property type="match status" value="1"/>
</dbReference>
<keyword evidence="8" id="KW-1185">Reference proteome</keyword>
<dbReference type="EC" id="5.4.99.5" evidence="2"/>
<keyword evidence="4" id="KW-0057">Aromatic amino acid biosynthesis</keyword>
<keyword evidence="5" id="KW-0413">Isomerase</keyword>
<evidence type="ECO:0000256" key="5">
    <source>
        <dbReference type="ARBA" id="ARBA00023235"/>
    </source>
</evidence>
<dbReference type="Proteomes" id="UP000054481">
    <property type="component" value="Unassembled WGS sequence"/>
</dbReference>
<dbReference type="PANTHER" id="PTHR21145">
    <property type="entry name" value="CHORISMATE MUTASE"/>
    <property type="match status" value="1"/>
</dbReference>
<dbReference type="GO" id="GO:0005737">
    <property type="term" value="C:cytoplasm"/>
    <property type="evidence" value="ECO:0007669"/>
    <property type="project" value="UniProtKB-SubCell"/>
</dbReference>
<dbReference type="AlphaFoldDB" id="A0A0F7ZM34"/>
<keyword evidence="3" id="KW-0963">Cytoplasm</keyword>
<organism evidence="7 8">
    <name type="scientific">Hirsutella minnesotensis 3608</name>
    <dbReference type="NCBI Taxonomy" id="1043627"/>
    <lineage>
        <taxon>Eukaryota</taxon>
        <taxon>Fungi</taxon>
        <taxon>Dikarya</taxon>
        <taxon>Ascomycota</taxon>
        <taxon>Pezizomycotina</taxon>
        <taxon>Sordariomycetes</taxon>
        <taxon>Hypocreomycetidae</taxon>
        <taxon>Hypocreales</taxon>
        <taxon>Ophiocordycipitaceae</taxon>
        <taxon>Hirsutella</taxon>
    </lineage>
</organism>
<evidence type="ECO:0000256" key="1">
    <source>
        <dbReference type="ARBA" id="ARBA00004496"/>
    </source>
</evidence>
<dbReference type="InterPro" id="IPR037039">
    <property type="entry name" value="CM_AroQ_sf_eucaryotic"/>
</dbReference>
<dbReference type="InterPro" id="IPR036263">
    <property type="entry name" value="Chorismate_II_sf"/>
</dbReference>
<keyword evidence="4" id="KW-0028">Amino-acid biosynthesis</keyword>
<sequence>MLPLWFVGAQGHSVQKACARGNRSILKPLNYPKILHPNNVNVNAKIKDFYIHEFLPTACPDFGRQDRGESQENYGSTATCDFACLQGLSRRIHYGKLVVESKFRSDPEKYTRYFIMPVTSYVHILTLKRLQWRY</sequence>
<proteinExistence type="predicted"/>
<dbReference type="Gene3D" id="1.10.590.10">
    <property type="entry name" value="Chorismate mutase, AroQ class superfamily, eukaryotic"/>
    <property type="match status" value="1"/>
</dbReference>
<comment type="subcellular location">
    <subcellularLocation>
        <location evidence="1">Cytoplasm</location>
    </subcellularLocation>
</comment>
<evidence type="ECO:0000256" key="2">
    <source>
        <dbReference type="ARBA" id="ARBA00012404"/>
    </source>
</evidence>
<evidence type="ECO:0000256" key="6">
    <source>
        <dbReference type="ARBA" id="ARBA00023979"/>
    </source>
</evidence>
<dbReference type="SUPFAM" id="SSF48600">
    <property type="entry name" value="Chorismate mutase II"/>
    <property type="match status" value="1"/>
</dbReference>
<dbReference type="InterPro" id="IPR008238">
    <property type="entry name" value="Chorismate_mutase_AroQ_euk"/>
</dbReference>
<evidence type="ECO:0000313" key="7">
    <source>
        <dbReference type="EMBL" id="KJZ71650.1"/>
    </source>
</evidence>
<dbReference type="GO" id="GO:0046417">
    <property type="term" value="P:chorismate metabolic process"/>
    <property type="evidence" value="ECO:0007669"/>
    <property type="project" value="InterPro"/>
</dbReference>
<dbReference type="GO" id="GO:0004106">
    <property type="term" value="F:chorismate mutase activity"/>
    <property type="evidence" value="ECO:0007669"/>
    <property type="project" value="UniProtKB-EC"/>
</dbReference>
<evidence type="ECO:0000256" key="4">
    <source>
        <dbReference type="ARBA" id="ARBA00023222"/>
    </source>
</evidence>
<name>A0A0F7ZM34_9HYPO</name>
<dbReference type="OrthoDB" id="191918at2759"/>
<evidence type="ECO:0000256" key="3">
    <source>
        <dbReference type="ARBA" id="ARBA00022490"/>
    </source>
</evidence>
<accession>A0A0F7ZM34</accession>
<reference evidence="7 8" key="1">
    <citation type="journal article" date="2014" name="Genome Biol. Evol.">
        <title>Comparative genomics and transcriptomics analyses reveal divergent lifestyle features of nematode endoparasitic fungus Hirsutella minnesotensis.</title>
        <authorList>
            <person name="Lai Y."/>
            <person name="Liu K."/>
            <person name="Zhang X."/>
            <person name="Zhang X."/>
            <person name="Li K."/>
            <person name="Wang N."/>
            <person name="Shu C."/>
            <person name="Wu Y."/>
            <person name="Wang C."/>
            <person name="Bushley K.E."/>
            <person name="Xiang M."/>
            <person name="Liu X."/>
        </authorList>
    </citation>
    <scope>NUCLEOTIDE SEQUENCE [LARGE SCALE GENOMIC DNA]</scope>
    <source>
        <strain evidence="7 8">3608</strain>
    </source>
</reference>
<gene>
    <name evidence="7" type="ORF">HIM_08962</name>
</gene>
<dbReference type="GO" id="GO:0009094">
    <property type="term" value="P:L-phenylalanine biosynthetic process"/>
    <property type="evidence" value="ECO:0007669"/>
    <property type="project" value="UniProtKB-KW"/>
</dbReference>
<dbReference type="UniPathway" id="UPA00120">
    <property type="reaction ID" value="UER00203"/>
</dbReference>
<dbReference type="EMBL" id="KQ030567">
    <property type="protein sequence ID" value="KJZ71650.1"/>
    <property type="molecule type" value="Genomic_DNA"/>
</dbReference>
<evidence type="ECO:0000313" key="8">
    <source>
        <dbReference type="Proteomes" id="UP000054481"/>
    </source>
</evidence>